<keyword evidence="2 4" id="KW-0378">Hydrolase</keyword>
<feature type="binding site" evidence="4">
    <location>
        <begin position="7"/>
        <end position="14"/>
    </location>
    <ligand>
        <name>ATP</name>
        <dbReference type="ChEBI" id="CHEBI:30616"/>
    </ligand>
</feature>
<dbReference type="EC" id="3.6.1.15" evidence="4"/>
<evidence type="ECO:0000313" key="7">
    <source>
        <dbReference type="Proteomes" id="UP000029661"/>
    </source>
</evidence>
<dbReference type="Proteomes" id="UP000029661">
    <property type="component" value="Chromosome"/>
</dbReference>
<dbReference type="PANTHER" id="PTHR43146:SF1">
    <property type="entry name" value="CANCER-RELATED NUCLEOSIDE-TRIPHOSPHATASE"/>
    <property type="match status" value="1"/>
</dbReference>
<sequence length="178" mass="19792">MNILITGSPGVGKTTLLFKIENKVRAQRYSIGGMHCPAILENGKRTGFHILDIASGRKGILASVQGNKGPTIGKYRVNLEDIREIGILALEKALETSDYIFIDEIAPMELKSSSFSPVVWEVLESKKPVVAVIHQRSRHPFILKVKNREDVVIFNLTVENRNQVLEEILELLGCISAE</sequence>
<dbReference type="STRING" id="2162.BRM9_1820"/>
<keyword evidence="5" id="KW-0808">Transferase</keyword>
<keyword evidence="3 4" id="KW-0067">ATP-binding</keyword>
<keyword evidence="5" id="KW-0418">Kinase</keyword>
<keyword evidence="8" id="KW-1185">Reference proteome</keyword>
<dbReference type="OrthoDB" id="52698at2157"/>
<evidence type="ECO:0000256" key="2">
    <source>
        <dbReference type="ARBA" id="ARBA00022801"/>
    </source>
</evidence>
<dbReference type="Proteomes" id="UP000062768">
    <property type="component" value="Chromosome I"/>
</dbReference>
<dbReference type="CDD" id="cd19482">
    <property type="entry name" value="RecA-like_Thep1"/>
    <property type="match status" value="1"/>
</dbReference>
<evidence type="ECO:0000256" key="4">
    <source>
        <dbReference type="HAMAP-Rule" id="MF_00796"/>
    </source>
</evidence>
<dbReference type="PATRIC" id="fig|2162.10.peg.558"/>
<evidence type="ECO:0000313" key="6">
    <source>
        <dbReference type="EMBL" id="CEL24183.1"/>
    </source>
</evidence>
<evidence type="ECO:0000256" key="3">
    <source>
        <dbReference type="ARBA" id="ARBA00022840"/>
    </source>
</evidence>
<dbReference type="GO" id="GO:0005524">
    <property type="term" value="F:ATP binding"/>
    <property type="evidence" value="ECO:0007669"/>
    <property type="project" value="UniProtKB-UniRule"/>
</dbReference>
<comment type="catalytic activity">
    <reaction evidence="4">
        <text>a ribonucleoside 5'-triphosphate + H2O = a ribonucleoside 5'-diphosphate + phosphate + H(+)</text>
        <dbReference type="Rhea" id="RHEA:23680"/>
        <dbReference type="ChEBI" id="CHEBI:15377"/>
        <dbReference type="ChEBI" id="CHEBI:15378"/>
        <dbReference type="ChEBI" id="CHEBI:43474"/>
        <dbReference type="ChEBI" id="CHEBI:57930"/>
        <dbReference type="ChEBI" id="CHEBI:61557"/>
        <dbReference type="EC" id="3.6.1.15"/>
    </reaction>
</comment>
<dbReference type="GeneID" id="26738793"/>
<dbReference type="EMBL" id="LN734822">
    <property type="protein sequence ID" value="CEL24183.1"/>
    <property type="molecule type" value="Genomic_DNA"/>
</dbReference>
<dbReference type="Gene3D" id="3.40.50.300">
    <property type="entry name" value="P-loop containing nucleotide triphosphate hydrolases"/>
    <property type="match status" value="1"/>
</dbReference>
<dbReference type="GO" id="GO:0016301">
    <property type="term" value="F:kinase activity"/>
    <property type="evidence" value="ECO:0007669"/>
    <property type="project" value="UniProtKB-KW"/>
</dbReference>
<dbReference type="HAMAP" id="MF_00796">
    <property type="entry name" value="NTPase_1"/>
    <property type="match status" value="1"/>
</dbReference>
<dbReference type="PANTHER" id="PTHR43146">
    <property type="entry name" value="CANCER-RELATED NUCLEOSIDE-TRIPHOSPHATASE"/>
    <property type="match status" value="1"/>
</dbReference>
<comment type="function">
    <text evidence="4">Has nucleotide phosphatase activity towards ATP, GTP, CTP, TTP and UTP. May hydrolyze nucleoside diphosphates with lower efficiency.</text>
</comment>
<dbReference type="NCBIfam" id="NF010248">
    <property type="entry name" value="PRK13695.1"/>
    <property type="match status" value="1"/>
</dbReference>
<protein>
    <recommendedName>
        <fullName evidence="4">Nucleoside-triphosphatase BRM9_1820</fullName>
        <shortName evidence="4">NTPase</shortName>
        <ecNumber evidence="4">3.6.1.15</ecNumber>
    </recommendedName>
    <alternativeName>
        <fullName evidence="4">Nucleoside triphosphate phosphohydrolase</fullName>
    </alternativeName>
</protein>
<evidence type="ECO:0000313" key="5">
    <source>
        <dbReference type="EMBL" id="AIS32628.1"/>
    </source>
</evidence>
<dbReference type="SUPFAM" id="SSF52540">
    <property type="entry name" value="P-loop containing nucleoside triphosphate hydrolases"/>
    <property type="match status" value="1"/>
</dbReference>
<dbReference type="KEGG" id="mfc:BRM9_1820"/>
<comment type="caution">
    <text evidence="4">Lacks conserved residue(s) required for the propagation of feature annotation.</text>
</comment>
<dbReference type="InterPro" id="IPR027417">
    <property type="entry name" value="P-loop_NTPase"/>
</dbReference>
<dbReference type="Pfam" id="PF03266">
    <property type="entry name" value="NTPase_1"/>
    <property type="match status" value="1"/>
</dbReference>
<reference evidence="5" key="1">
    <citation type="submission" date="2013-12" db="EMBL/GenBank/DDBJ databases">
        <title>The complete genome sequence of Methanobacterium sp. BRM9.</title>
        <authorList>
            <consortium name="Pastoral Greenhouse Gas Research Consortium"/>
            <person name="Kelly W.J."/>
            <person name="Leahy S.C."/>
            <person name="Perry R."/>
            <person name="Li D."/>
            <person name="Altermann E."/>
            <person name="Lambie S.C."/>
            <person name="Attwood G.T."/>
        </authorList>
    </citation>
    <scope>NUCLEOTIDE SEQUENCE [LARGE SCALE GENOMIC DNA]</scope>
    <source>
        <strain evidence="5">BRM9</strain>
    </source>
</reference>
<dbReference type="GO" id="GO:0017111">
    <property type="term" value="F:ribonucleoside triphosphate phosphatase activity"/>
    <property type="evidence" value="ECO:0007669"/>
    <property type="project" value="UniProtKB-UniRule"/>
</dbReference>
<dbReference type="AlphaFoldDB" id="A0A089ZIM9"/>
<evidence type="ECO:0000256" key="1">
    <source>
        <dbReference type="ARBA" id="ARBA00022741"/>
    </source>
</evidence>
<dbReference type="InterPro" id="IPR004948">
    <property type="entry name" value="Nuc-triphosphatase_THEP1"/>
</dbReference>
<organism evidence="5 7">
    <name type="scientific">Methanobacterium formicicum</name>
    <dbReference type="NCBI Taxonomy" id="2162"/>
    <lineage>
        <taxon>Archaea</taxon>
        <taxon>Methanobacteriati</taxon>
        <taxon>Methanobacteriota</taxon>
        <taxon>Methanomada group</taxon>
        <taxon>Methanobacteria</taxon>
        <taxon>Methanobacteriales</taxon>
        <taxon>Methanobacteriaceae</taxon>
        <taxon>Methanobacterium</taxon>
    </lineage>
</organism>
<gene>
    <name evidence="5" type="ORF">BRM9_1820</name>
    <name evidence="6" type="ORF">MB9_0536</name>
</gene>
<dbReference type="EMBL" id="CP006933">
    <property type="protein sequence ID" value="AIS32628.1"/>
    <property type="molecule type" value="Genomic_DNA"/>
</dbReference>
<reference evidence="6" key="2">
    <citation type="submission" date="2014-09" db="EMBL/GenBank/DDBJ databases">
        <authorList>
            <person name="Bishop-Lilly K.A."/>
            <person name="Broomall S.M."/>
            <person name="Chain P.S."/>
            <person name="Chertkov O."/>
            <person name="Coyne S.R."/>
            <person name="Daligault H.E."/>
            <person name="Davenport K.W."/>
            <person name="Erkkila T."/>
            <person name="Frey K.G."/>
            <person name="Gibbons H.S."/>
            <person name="Gu W."/>
            <person name="Jaissle J."/>
            <person name="Johnson S.L."/>
            <person name="Koroleva G.I."/>
            <person name="Ladner J.T."/>
            <person name="Lo C.-C."/>
            <person name="Minogue T.D."/>
            <person name="Munk C."/>
            <person name="Palacios G.F."/>
            <person name="Redden C.L."/>
            <person name="Rosenzweig C.N."/>
            <person name="Scholz M.B."/>
            <person name="Teshima H."/>
            <person name="Xu Y."/>
        </authorList>
    </citation>
    <scope>NUCLEOTIDE SEQUENCE</scope>
    <source>
        <strain evidence="6">Mb9</strain>
    </source>
</reference>
<dbReference type="RefSeq" id="WP_048085539.1">
    <property type="nucleotide sequence ID" value="NZ_CP006933.1"/>
</dbReference>
<comment type="similarity">
    <text evidence="4">Belongs to the THEP1 NTPase family.</text>
</comment>
<keyword evidence="1 4" id="KW-0547">Nucleotide-binding</keyword>
<accession>A0A089ZIM9</accession>
<name>A0A089ZIM9_METFO</name>
<evidence type="ECO:0000313" key="8">
    <source>
        <dbReference type="Proteomes" id="UP000062768"/>
    </source>
</evidence>
<proteinExistence type="inferred from homology"/>